<dbReference type="EMBL" id="JANSHE010005135">
    <property type="protein sequence ID" value="KAJ2972520.1"/>
    <property type="molecule type" value="Genomic_DNA"/>
</dbReference>
<accession>A0ACC1N096</accession>
<evidence type="ECO:0000313" key="2">
    <source>
        <dbReference type="Proteomes" id="UP001144978"/>
    </source>
</evidence>
<organism evidence="1 2">
    <name type="scientific">Trametes sanguinea</name>
    <dbReference type="NCBI Taxonomy" id="158606"/>
    <lineage>
        <taxon>Eukaryota</taxon>
        <taxon>Fungi</taxon>
        <taxon>Dikarya</taxon>
        <taxon>Basidiomycota</taxon>
        <taxon>Agaricomycotina</taxon>
        <taxon>Agaricomycetes</taxon>
        <taxon>Polyporales</taxon>
        <taxon>Polyporaceae</taxon>
        <taxon>Trametes</taxon>
    </lineage>
</organism>
<sequence length="237" mass="25805">MGPNLRKKRGGGARAGQLCSLPKMQKATAALKAPPGTFGCLQLKQNDVGALQLVEAKSWQPPKPSAEQTTHTTSMSHGQTAASLEKKSPSPFDEPILAHSVPHANHSEIGVSQPGSFGHSNLNEQYAVASSVIRYRTIALLYLSSWDSFEELRGRWRSYETICNERRCGARSRLCVSSSPRPSSSSKLSLASWVATYARKQSNRGEPFLRIHAYATLSRHVPGAHPKPRPAEVIGHS</sequence>
<evidence type="ECO:0000313" key="1">
    <source>
        <dbReference type="EMBL" id="KAJ2972520.1"/>
    </source>
</evidence>
<gene>
    <name evidence="1" type="ORF">NUW54_g12251</name>
</gene>
<reference evidence="1" key="1">
    <citation type="submission" date="2022-08" db="EMBL/GenBank/DDBJ databases">
        <title>Genome Sequence of Pycnoporus sanguineus.</title>
        <authorList>
            <person name="Buettner E."/>
        </authorList>
    </citation>
    <scope>NUCLEOTIDE SEQUENCE</scope>
    <source>
        <strain evidence="1">CG-C14</strain>
    </source>
</reference>
<comment type="caution">
    <text evidence="1">The sequence shown here is derived from an EMBL/GenBank/DDBJ whole genome shotgun (WGS) entry which is preliminary data.</text>
</comment>
<protein>
    <submittedName>
        <fullName evidence="1">Uncharacterized protein</fullName>
    </submittedName>
</protein>
<keyword evidence="2" id="KW-1185">Reference proteome</keyword>
<dbReference type="Proteomes" id="UP001144978">
    <property type="component" value="Unassembled WGS sequence"/>
</dbReference>
<proteinExistence type="predicted"/>
<name>A0ACC1N096_9APHY</name>